<dbReference type="NCBIfam" id="NF002644">
    <property type="entry name" value="PRK02315.1-5"/>
    <property type="match status" value="1"/>
</dbReference>
<dbReference type="EMBL" id="JPVP01000057">
    <property type="protein sequence ID" value="KGR83852.1"/>
    <property type="molecule type" value="Genomic_DNA"/>
</dbReference>
<reference evidence="5 6" key="1">
    <citation type="submission" date="2014-02" db="EMBL/GenBank/DDBJ databases">
        <title>Draft genome sequence of Lysinibacillus odysseyi NBRC 100172.</title>
        <authorList>
            <person name="Zhang F."/>
            <person name="Wang G."/>
            <person name="Zhang L."/>
        </authorList>
    </citation>
    <scope>NUCLEOTIDE SEQUENCE [LARGE SCALE GENOMIC DNA]</scope>
    <source>
        <strain evidence="5 6">NBRC 100172</strain>
    </source>
</reference>
<dbReference type="GO" id="GO:0030674">
    <property type="term" value="F:protein-macromolecule adaptor activity"/>
    <property type="evidence" value="ECO:0007669"/>
    <property type="project" value="UniProtKB-UniRule"/>
</dbReference>
<dbReference type="PANTHER" id="PTHR39161:SF1">
    <property type="entry name" value="ADAPTER PROTEIN MECA 1"/>
    <property type="match status" value="1"/>
</dbReference>
<keyword evidence="6" id="KW-1185">Reference proteome</keyword>
<dbReference type="Proteomes" id="UP000030437">
    <property type="component" value="Unassembled WGS sequence"/>
</dbReference>
<dbReference type="eggNOG" id="COG4862">
    <property type="taxonomic scope" value="Bacteria"/>
</dbReference>
<evidence type="ECO:0000256" key="3">
    <source>
        <dbReference type="ARBA" id="ARBA00023287"/>
    </source>
</evidence>
<dbReference type="GO" id="GO:0030420">
    <property type="term" value="P:establishment of competence for transformation"/>
    <property type="evidence" value="ECO:0007669"/>
    <property type="project" value="UniProtKB-KW"/>
</dbReference>
<dbReference type="AlphaFoldDB" id="A0A0A3JA12"/>
<dbReference type="Gene3D" id="3.30.70.1950">
    <property type="match status" value="1"/>
</dbReference>
<evidence type="ECO:0000313" key="6">
    <source>
        <dbReference type="Proteomes" id="UP000030437"/>
    </source>
</evidence>
<accession>A0A0A3JA12</accession>
<dbReference type="HAMAP" id="MF_01124">
    <property type="entry name" value="MecA"/>
    <property type="match status" value="1"/>
</dbReference>
<dbReference type="OrthoDB" id="2360201at2"/>
<keyword evidence="3 4" id="KW-0178">Competence</keyword>
<comment type="domain">
    <text evidence="4">The N-terminal domain has binding sites for ComK and probably for unfolded/aggregated proteins; the C-terminal domain interacts with ClpC.</text>
</comment>
<evidence type="ECO:0000256" key="4">
    <source>
        <dbReference type="HAMAP-Rule" id="MF_01124"/>
    </source>
</evidence>
<evidence type="ECO:0000313" key="5">
    <source>
        <dbReference type="EMBL" id="KGR83852.1"/>
    </source>
</evidence>
<dbReference type="Pfam" id="PF05389">
    <property type="entry name" value="MecA"/>
    <property type="match status" value="1"/>
</dbReference>
<comment type="caution">
    <text evidence="5">The sequence shown here is derived from an EMBL/GenBank/DDBJ whole genome shotgun (WGS) entry which is preliminary data.</text>
</comment>
<evidence type="ECO:0000256" key="1">
    <source>
        <dbReference type="ARBA" id="ARBA00005397"/>
    </source>
</evidence>
<dbReference type="InterPro" id="IPR008681">
    <property type="entry name" value="Neg-reg_MecA"/>
</dbReference>
<comment type="function">
    <text evidence="4">Enables the recognition and targeting of unfolded and aggregated proteins to the ClpC protease or to other proteins involved in proteolysis. Acts negatively in the development of competence by binding ComK and recruiting it to the ClpCP protease. When overexpressed, inhibits sporulation. Also involved in Spx degradation by ClpC.</text>
</comment>
<evidence type="ECO:0000256" key="2">
    <source>
        <dbReference type="ARBA" id="ARBA00011738"/>
    </source>
</evidence>
<name>A0A0A3JA12_9BACI</name>
<dbReference type="PIRSF" id="PIRSF029008">
    <property type="entry name" value="MecA"/>
    <property type="match status" value="1"/>
</dbReference>
<proteinExistence type="inferred from homology"/>
<sequence>MDIERINENTLKLFITYSDIEDRGYSREEIWYNRSKGEELFWDVIGEVNTEDYFDLDGPIWIHINASEQGLEVIVTRANLHPDQEATAMMDSFDENREVAAQLREMESVIFESFDTDSDDDITISNARFTFKDIDELVPLAKRIAPMGLTSSLYQFEGHYYLHVDFTDLPEQRERKNALALIKEYLRPSRLTIHRLDEYGNLIMEHNCFETVLEYFA</sequence>
<dbReference type="STRING" id="1220589.CD32_14225"/>
<dbReference type="RefSeq" id="WP_036155739.1">
    <property type="nucleotide sequence ID" value="NZ_AVCX01000004.1"/>
</dbReference>
<dbReference type="GO" id="GO:0030435">
    <property type="term" value="P:sporulation resulting in formation of a cellular spore"/>
    <property type="evidence" value="ECO:0007669"/>
    <property type="project" value="UniProtKB-KW"/>
</dbReference>
<comment type="subunit">
    <text evidence="2 4">Homodimer.</text>
</comment>
<gene>
    <name evidence="4" type="primary">mecA</name>
    <name evidence="5" type="ORF">CD32_14225</name>
</gene>
<organism evidence="5 6">
    <name type="scientific">Lysinibacillus odysseyi 34hs-1 = NBRC 100172</name>
    <dbReference type="NCBI Taxonomy" id="1220589"/>
    <lineage>
        <taxon>Bacteria</taxon>
        <taxon>Bacillati</taxon>
        <taxon>Bacillota</taxon>
        <taxon>Bacilli</taxon>
        <taxon>Bacillales</taxon>
        <taxon>Bacillaceae</taxon>
        <taxon>Lysinibacillus</taxon>
    </lineage>
</organism>
<dbReference type="GO" id="GO:0045808">
    <property type="term" value="P:negative regulation of establishment of competence for transformation"/>
    <property type="evidence" value="ECO:0007669"/>
    <property type="project" value="UniProtKB-UniRule"/>
</dbReference>
<dbReference type="InterPro" id="IPR038471">
    <property type="entry name" value="MecA_C_sf"/>
</dbReference>
<comment type="similarity">
    <text evidence="1 4">Belongs to the MecA family.</text>
</comment>
<protein>
    <recommendedName>
        <fullName evidence="4">Adapter protein MecA</fullName>
    </recommendedName>
</protein>
<dbReference type="GO" id="GO:0042174">
    <property type="term" value="P:negative regulation of sporulation resulting in formation of a cellular spore"/>
    <property type="evidence" value="ECO:0007669"/>
    <property type="project" value="UniProtKB-UniRule"/>
</dbReference>
<dbReference type="PANTHER" id="PTHR39161">
    <property type="entry name" value="ADAPTER PROTEIN MECA"/>
    <property type="match status" value="1"/>
</dbReference>
<keyword evidence="4" id="KW-0749">Sporulation</keyword>